<dbReference type="PANTHER" id="PTHR43194">
    <property type="entry name" value="HYDROLASE ALPHA/BETA FOLD FAMILY"/>
    <property type="match status" value="1"/>
</dbReference>
<gene>
    <name evidence="2" type="ORF">SAMN05444972_10270</name>
</gene>
<keyword evidence="3" id="KW-1185">Reference proteome</keyword>
<dbReference type="EMBL" id="FPAA01000002">
    <property type="protein sequence ID" value="SFS42505.1"/>
    <property type="molecule type" value="Genomic_DNA"/>
</dbReference>
<evidence type="ECO:0000313" key="2">
    <source>
        <dbReference type="EMBL" id="SFS42505.1"/>
    </source>
</evidence>
<dbReference type="GO" id="GO:0016787">
    <property type="term" value="F:hydrolase activity"/>
    <property type="evidence" value="ECO:0007669"/>
    <property type="project" value="UniProtKB-KW"/>
</dbReference>
<accession>A0A1I6PR40</accession>
<dbReference type="InterPro" id="IPR000073">
    <property type="entry name" value="AB_hydrolase_1"/>
</dbReference>
<dbReference type="SUPFAM" id="SSF53474">
    <property type="entry name" value="alpha/beta-Hydrolases"/>
    <property type="match status" value="1"/>
</dbReference>
<dbReference type="RefSeq" id="WP_176391844.1">
    <property type="nucleotide sequence ID" value="NZ_FPAA01000002.1"/>
</dbReference>
<protein>
    <submittedName>
        <fullName evidence="2">Lysophospholipase, alpha-beta hydrolase superfamily</fullName>
    </submittedName>
</protein>
<sequence length="264" mass="30337">MRIEIIKHLPKNDSFLPPLLFVHGASHGAWCWEENFLPFFAAQGFPAYALSFRGHGESEGRDQLNEFSVDDYIEDVLQVLEELNEPPILIGHSLGGAVVQKVMQTKGDLLRAVVLMASSPPIGMMKEWAKIVLTRFRSVYQMNLFNKGKTQEFPMDLLFPPDLPEEMKKRYAKLLQPESYKAAEDMIRLNIEEDSIRRDIPIMVMGSKDDRFFSYKIALKVAKYYHVDPIILSGVCHDMMLDPHWKSVAEPMLSFFHENVPSYV</sequence>
<dbReference type="PANTHER" id="PTHR43194:SF2">
    <property type="entry name" value="PEROXISOMAL MEMBRANE PROTEIN LPX1"/>
    <property type="match status" value="1"/>
</dbReference>
<dbReference type="Proteomes" id="UP000198660">
    <property type="component" value="Unassembled WGS sequence"/>
</dbReference>
<keyword evidence="2" id="KW-0378">Hydrolase</keyword>
<dbReference type="Pfam" id="PF12697">
    <property type="entry name" value="Abhydrolase_6"/>
    <property type="match status" value="1"/>
</dbReference>
<dbReference type="AlphaFoldDB" id="A0A1I6PR40"/>
<reference evidence="3" key="1">
    <citation type="submission" date="2016-10" db="EMBL/GenBank/DDBJ databases">
        <authorList>
            <person name="Varghese N."/>
            <person name="Submissions S."/>
        </authorList>
    </citation>
    <scope>NUCLEOTIDE SEQUENCE [LARGE SCALE GENOMIC DNA]</scope>
    <source>
        <strain evidence="3">DSM 45789</strain>
    </source>
</reference>
<dbReference type="InterPro" id="IPR050228">
    <property type="entry name" value="Carboxylesterase_BioH"/>
</dbReference>
<organism evidence="2 3">
    <name type="scientific">Marininema halotolerans</name>
    <dbReference type="NCBI Taxonomy" id="1155944"/>
    <lineage>
        <taxon>Bacteria</taxon>
        <taxon>Bacillati</taxon>
        <taxon>Bacillota</taxon>
        <taxon>Bacilli</taxon>
        <taxon>Bacillales</taxon>
        <taxon>Thermoactinomycetaceae</taxon>
        <taxon>Marininema</taxon>
    </lineage>
</organism>
<dbReference type="Gene3D" id="3.40.50.1820">
    <property type="entry name" value="alpha/beta hydrolase"/>
    <property type="match status" value="1"/>
</dbReference>
<evidence type="ECO:0000313" key="3">
    <source>
        <dbReference type="Proteomes" id="UP000198660"/>
    </source>
</evidence>
<evidence type="ECO:0000259" key="1">
    <source>
        <dbReference type="Pfam" id="PF12697"/>
    </source>
</evidence>
<dbReference type="InterPro" id="IPR029058">
    <property type="entry name" value="AB_hydrolase_fold"/>
</dbReference>
<proteinExistence type="predicted"/>
<feature type="domain" description="AB hydrolase-1" evidence="1">
    <location>
        <begin position="19"/>
        <end position="244"/>
    </location>
</feature>
<name>A0A1I6PR40_9BACL</name>